<evidence type="ECO:0000256" key="2">
    <source>
        <dbReference type="ARBA" id="ARBA00008872"/>
    </source>
</evidence>
<evidence type="ECO:0000313" key="10">
    <source>
        <dbReference type="EMBL" id="MXQ07908.1"/>
    </source>
</evidence>
<gene>
    <name evidence="10" type="ORF">GQ651_08620</name>
</gene>
<comment type="caution">
    <text evidence="10">The sequence shown here is derived from an EMBL/GenBank/DDBJ whole genome shotgun (WGS) entry which is preliminary data.</text>
</comment>
<dbReference type="RefSeq" id="WP_160763757.1">
    <property type="nucleotide sequence ID" value="NZ_WUPT01000001.1"/>
</dbReference>
<feature type="domain" description="Orn/DAP/Arg decarboxylase 2 N-terminal" evidence="9">
    <location>
        <begin position="36"/>
        <end position="262"/>
    </location>
</feature>
<sequence length="378" mass="39957">MRLSPALWSTPAAYLNHAAPDLPVLFFSPATLQDTARRFLAGFPGLVTYAVKANDGDAVLDNLMTAGIEAFDVASPFEMEKIRARNPRAVLHYNNPVRSEAEIRIALGYGMASWSVDDPFELDKLLAAGLPDRTEIAVRLRLPVAGAAYHFGAKFGADPDLAVALLKRVAEAGFVPAMTFHPGTQCEAASAWVTYIEASADVARRAGVRLARLNVGGGFPSHRTGDAPALEVIFAAIGEATARAFGADAPALVCEPGRGLVAESFTLAARIKAIRHDGSVFLNDGIYGGLAELPIVGNIDRITVLGEEGWRTGAAVERVVFGPTCDSLDRLKGAVGLPADARPGDYVVFRGLGAYSTATVTRFNGYGAIEIVTTDFPG</sequence>
<dbReference type="CDD" id="cd00622">
    <property type="entry name" value="PLPDE_III_ODC"/>
    <property type="match status" value="1"/>
</dbReference>
<evidence type="ECO:0000256" key="3">
    <source>
        <dbReference type="ARBA" id="ARBA00022898"/>
    </source>
</evidence>
<dbReference type="GO" id="GO:0004586">
    <property type="term" value="F:ornithine decarboxylase activity"/>
    <property type="evidence" value="ECO:0007669"/>
    <property type="project" value="UniProtKB-EC"/>
</dbReference>
<reference evidence="10 11" key="2">
    <citation type="submission" date="2020-03" db="EMBL/GenBank/DDBJ databases">
        <title>Kangsaoukella pontilimi gen. nov., sp. nov., a new member of the family Rhodobacteraceae isolated from a tidal mudflat.</title>
        <authorList>
            <person name="Kim I.S."/>
        </authorList>
    </citation>
    <scope>NUCLEOTIDE SEQUENCE [LARGE SCALE GENOMIC DNA]</scope>
    <source>
        <strain evidence="10 11">GH1-50</strain>
    </source>
</reference>
<dbReference type="Gene3D" id="3.20.20.10">
    <property type="entry name" value="Alanine racemase"/>
    <property type="match status" value="1"/>
</dbReference>
<feature type="active site" description="Proton donor" evidence="8">
    <location>
        <position position="325"/>
    </location>
</feature>
<organism evidence="10 11">
    <name type="scientific">Kangsaoukella pontilimi</name>
    <dbReference type="NCBI Taxonomy" id="2691042"/>
    <lineage>
        <taxon>Bacteria</taxon>
        <taxon>Pseudomonadati</taxon>
        <taxon>Pseudomonadota</taxon>
        <taxon>Alphaproteobacteria</taxon>
        <taxon>Rhodobacterales</taxon>
        <taxon>Paracoccaceae</taxon>
        <taxon>Kangsaoukella</taxon>
    </lineage>
</organism>
<evidence type="ECO:0000256" key="6">
    <source>
        <dbReference type="ARBA" id="ARBA00034138"/>
    </source>
</evidence>
<dbReference type="InterPro" id="IPR022653">
    <property type="entry name" value="De-COase2_pyr-phos_BS"/>
</dbReference>
<evidence type="ECO:0000313" key="11">
    <source>
        <dbReference type="Proteomes" id="UP000480350"/>
    </source>
</evidence>
<dbReference type="SUPFAM" id="SSF51419">
    <property type="entry name" value="PLP-binding barrel"/>
    <property type="match status" value="1"/>
</dbReference>
<dbReference type="InterPro" id="IPR022644">
    <property type="entry name" value="De-COase2_N"/>
</dbReference>
<dbReference type="GO" id="GO:0033387">
    <property type="term" value="P:putrescine biosynthetic process from arginine, via ornithine"/>
    <property type="evidence" value="ECO:0007669"/>
    <property type="project" value="TreeGrafter"/>
</dbReference>
<evidence type="ECO:0000256" key="8">
    <source>
        <dbReference type="PIRSR" id="PIRSR600183-50"/>
    </source>
</evidence>
<dbReference type="PANTHER" id="PTHR11482:SF6">
    <property type="entry name" value="ORNITHINE DECARBOXYLASE 1-RELATED"/>
    <property type="match status" value="1"/>
</dbReference>
<evidence type="ECO:0000256" key="1">
    <source>
        <dbReference type="ARBA" id="ARBA00001933"/>
    </source>
</evidence>
<keyword evidence="4" id="KW-0456">Lyase</keyword>
<evidence type="ECO:0000256" key="7">
    <source>
        <dbReference type="ARBA" id="ARBA00049127"/>
    </source>
</evidence>
<feature type="modified residue" description="N6-(pyridoxal phosphate)lysine" evidence="8">
    <location>
        <position position="52"/>
    </location>
</feature>
<dbReference type="EMBL" id="WUPT01000001">
    <property type="protein sequence ID" value="MXQ07908.1"/>
    <property type="molecule type" value="Genomic_DNA"/>
</dbReference>
<keyword evidence="3 8" id="KW-0663">Pyridoxal phosphate</keyword>
<dbReference type="Pfam" id="PF02784">
    <property type="entry name" value="Orn_Arg_deC_N"/>
    <property type="match status" value="1"/>
</dbReference>
<proteinExistence type="inferred from homology"/>
<dbReference type="InterPro" id="IPR000183">
    <property type="entry name" value="Orn/DAP/Arg_de-COase"/>
</dbReference>
<evidence type="ECO:0000259" key="9">
    <source>
        <dbReference type="Pfam" id="PF02784"/>
    </source>
</evidence>
<comment type="catalytic activity">
    <reaction evidence="7">
        <text>L-ornithine + H(+) = putrescine + CO2</text>
        <dbReference type="Rhea" id="RHEA:22964"/>
        <dbReference type="ChEBI" id="CHEBI:15378"/>
        <dbReference type="ChEBI" id="CHEBI:16526"/>
        <dbReference type="ChEBI" id="CHEBI:46911"/>
        <dbReference type="ChEBI" id="CHEBI:326268"/>
        <dbReference type="EC" id="4.1.1.17"/>
    </reaction>
</comment>
<dbReference type="PRINTS" id="PR01182">
    <property type="entry name" value="ORNDCRBXLASE"/>
</dbReference>
<comment type="pathway">
    <text evidence="5">Amine and polyamine biosynthesis; putrescine biosynthesis via L-ornithine pathway; putrescine from L-ornithine: step 1/1.</text>
</comment>
<dbReference type="InterPro" id="IPR009006">
    <property type="entry name" value="Ala_racemase/Decarboxylase_C"/>
</dbReference>
<keyword evidence="11" id="KW-1185">Reference proteome</keyword>
<dbReference type="InterPro" id="IPR002433">
    <property type="entry name" value="Orn_de-COase"/>
</dbReference>
<dbReference type="AlphaFoldDB" id="A0A7C9IFY8"/>
<name>A0A7C9IFY8_9RHOB</name>
<evidence type="ECO:0000256" key="5">
    <source>
        <dbReference type="ARBA" id="ARBA00034115"/>
    </source>
</evidence>
<dbReference type="SUPFAM" id="SSF50621">
    <property type="entry name" value="Alanine racemase C-terminal domain-like"/>
    <property type="match status" value="1"/>
</dbReference>
<dbReference type="Proteomes" id="UP000480350">
    <property type="component" value="Unassembled WGS sequence"/>
</dbReference>
<dbReference type="PRINTS" id="PR01179">
    <property type="entry name" value="ODADCRBXLASE"/>
</dbReference>
<comment type="cofactor">
    <cofactor evidence="1 8">
        <name>pyridoxal 5'-phosphate</name>
        <dbReference type="ChEBI" id="CHEBI:597326"/>
    </cofactor>
</comment>
<dbReference type="PANTHER" id="PTHR11482">
    <property type="entry name" value="ARGININE/DIAMINOPIMELATE/ORNITHINE DECARBOXYLASE"/>
    <property type="match status" value="1"/>
</dbReference>
<dbReference type="EC" id="4.1.1.17" evidence="6"/>
<accession>A0A7C9IFY8</accession>
<evidence type="ECO:0000256" key="4">
    <source>
        <dbReference type="ARBA" id="ARBA00023239"/>
    </source>
</evidence>
<dbReference type="InterPro" id="IPR029066">
    <property type="entry name" value="PLP-binding_barrel"/>
</dbReference>
<reference evidence="10 11" key="1">
    <citation type="submission" date="2019-12" db="EMBL/GenBank/DDBJ databases">
        <authorList>
            <person name="Lee S.D."/>
        </authorList>
    </citation>
    <scope>NUCLEOTIDE SEQUENCE [LARGE SCALE GENOMIC DNA]</scope>
    <source>
        <strain evidence="10 11">GH1-50</strain>
    </source>
</reference>
<comment type="similarity">
    <text evidence="2">Belongs to the Orn/Lys/Arg decarboxylase class-II family.</text>
</comment>
<dbReference type="Gene3D" id="2.40.37.10">
    <property type="entry name" value="Lyase, Ornithine Decarboxylase, Chain A, domain 1"/>
    <property type="match status" value="1"/>
</dbReference>
<dbReference type="PROSITE" id="PS00878">
    <property type="entry name" value="ODR_DC_2_1"/>
    <property type="match status" value="1"/>
</dbReference>
<dbReference type="GO" id="GO:0005737">
    <property type="term" value="C:cytoplasm"/>
    <property type="evidence" value="ECO:0007669"/>
    <property type="project" value="TreeGrafter"/>
</dbReference>
<protein>
    <recommendedName>
        <fullName evidence="6">ornithine decarboxylase</fullName>
        <ecNumber evidence="6">4.1.1.17</ecNumber>
    </recommendedName>
</protein>